<dbReference type="InterPro" id="IPR036259">
    <property type="entry name" value="MFS_trans_sf"/>
</dbReference>
<feature type="transmembrane region" description="Helical" evidence="7">
    <location>
        <begin position="319"/>
        <end position="339"/>
    </location>
</feature>
<keyword evidence="10" id="KW-1185">Reference proteome</keyword>
<evidence type="ECO:0000256" key="6">
    <source>
        <dbReference type="ARBA" id="ARBA00023136"/>
    </source>
</evidence>
<sequence>MSINNTNQSQWKRSFYIMWAAQFIGMSAITGVVAFLPLYITQLGVTNTSSLGLWAGILMGATSFFAALSNPYWGAMADRKGRKPMVEKVLLIFGLIMIVMAFVTNVYQLLALRIFQGLCGGFVAAATALGISMAPKEKIPFIVGMFQTALIVGGAVGPMIGGIIADLFGYRVPFVIFGCLCLLTLVIVRFAISEAFTPAPKNEQTSIKETLHYICSLGDLKVMLMVLFLAQFAMQSIGPILPIYIQGMVSNTGSLASISGTIIAIGGVTSALASASMGFISKHYSHRRILTIASILCAITFIGQLAANSIFTLGIMRAVNGLCIGAMIPSANTIVTYLIPEAKRGAAYGITGGAALMGNVLGPLCAGLFSIFFGISSIFWVTSLLFLFVFVVLFVQIKADYHPQMS</sequence>
<feature type="transmembrane region" description="Helical" evidence="7">
    <location>
        <begin position="346"/>
        <end position="372"/>
    </location>
</feature>
<dbReference type="Gene3D" id="1.20.1250.20">
    <property type="entry name" value="MFS general substrate transporter like domains"/>
    <property type="match status" value="2"/>
</dbReference>
<dbReference type="GO" id="GO:0005886">
    <property type="term" value="C:plasma membrane"/>
    <property type="evidence" value="ECO:0007669"/>
    <property type="project" value="UniProtKB-SubCell"/>
</dbReference>
<name>A0A1H6WU43_9FIRM</name>
<feature type="transmembrane region" description="Helical" evidence="7">
    <location>
        <begin position="289"/>
        <end position="307"/>
    </location>
</feature>
<comment type="subcellular location">
    <subcellularLocation>
        <location evidence="1">Cell membrane</location>
        <topology evidence="1">Multi-pass membrane protein</topology>
    </subcellularLocation>
</comment>
<dbReference type="EMBL" id="FNZK01000004">
    <property type="protein sequence ID" value="SEJ18774.1"/>
    <property type="molecule type" value="Genomic_DNA"/>
</dbReference>
<feature type="transmembrane region" description="Helical" evidence="7">
    <location>
        <begin position="170"/>
        <end position="192"/>
    </location>
</feature>
<reference evidence="9 10" key="1">
    <citation type="submission" date="2016-10" db="EMBL/GenBank/DDBJ databases">
        <authorList>
            <person name="de Groot N.N."/>
        </authorList>
    </citation>
    <scope>NUCLEOTIDE SEQUENCE [LARGE SCALE GENOMIC DNA]</scope>
    <source>
        <strain evidence="9 10">DSM 2179</strain>
    </source>
</reference>
<dbReference type="STRING" id="84035.SAMN05660742_10491"/>
<keyword evidence="5 7" id="KW-1133">Transmembrane helix</keyword>
<proteinExistence type="predicted"/>
<dbReference type="GO" id="GO:0022857">
    <property type="term" value="F:transmembrane transporter activity"/>
    <property type="evidence" value="ECO:0007669"/>
    <property type="project" value="InterPro"/>
</dbReference>
<dbReference type="AlphaFoldDB" id="A0A1H6WU43"/>
<accession>A0A1H6WU43</accession>
<evidence type="ECO:0000256" key="1">
    <source>
        <dbReference type="ARBA" id="ARBA00004651"/>
    </source>
</evidence>
<feature type="transmembrane region" description="Helical" evidence="7">
    <location>
        <begin position="51"/>
        <end position="68"/>
    </location>
</feature>
<dbReference type="SUPFAM" id="SSF103473">
    <property type="entry name" value="MFS general substrate transporter"/>
    <property type="match status" value="1"/>
</dbReference>
<protein>
    <submittedName>
        <fullName evidence="9">MFS transporter, DHA1 family, multidrug resistance protein</fullName>
    </submittedName>
</protein>
<evidence type="ECO:0000313" key="9">
    <source>
        <dbReference type="EMBL" id="SEJ18774.1"/>
    </source>
</evidence>
<dbReference type="PANTHER" id="PTHR43414">
    <property type="entry name" value="MULTIDRUG RESISTANCE PROTEIN MDTG"/>
    <property type="match status" value="1"/>
</dbReference>
<evidence type="ECO:0000256" key="4">
    <source>
        <dbReference type="ARBA" id="ARBA00022692"/>
    </source>
</evidence>
<dbReference type="Pfam" id="PF07690">
    <property type="entry name" value="MFS_1"/>
    <property type="match status" value="1"/>
</dbReference>
<dbReference type="PANTHER" id="PTHR43414:SF6">
    <property type="entry name" value="MULTIDRUG RESISTANCE PROTEIN MDTG"/>
    <property type="match status" value="1"/>
</dbReference>
<keyword evidence="3" id="KW-1003">Cell membrane</keyword>
<keyword evidence="6 7" id="KW-0472">Membrane</keyword>
<feature type="transmembrane region" description="Helical" evidence="7">
    <location>
        <begin position="213"/>
        <end position="234"/>
    </location>
</feature>
<gene>
    <name evidence="9" type="ORF">SAMN05660742_10491</name>
</gene>
<evidence type="ECO:0000256" key="7">
    <source>
        <dbReference type="SAM" id="Phobius"/>
    </source>
</evidence>
<feature type="transmembrane region" description="Helical" evidence="7">
    <location>
        <begin position="89"/>
        <end position="108"/>
    </location>
</feature>
<feature type="transmembrane region" description="Helical" evidence="7">
    <location>
        <begin position="114"/>
        <end position="134"/>
    </location>
</feature>
<feature type="domain" description="Major facilitator superfamily (MFS) profile" evidence="8">
    <location>
        <begin position="14"/>
        <end position="401"/>
    </location>
</feature>
<evidence type="ECO:0000259" key="8">
    <source>
        <dbReference type="PROSITE" id="PS50850"/>
    </source>
</evidence>
<dbReference type="InterPro" id="IPR020846">
    <property type="entry name" value="MFS_dom"/>
</dbReference>
<dbReference type="PROSITE" id="PS50850">
    <property type="entry name" value="MFS"/>
    <property type="match status" value="1"/>
</dbReference>
<dbReference type="RefSeq" id="WP_091829871.1">
    <property type="nucleotide sequence ID" value="NZ_FNZK01000004.1"/>
</dbReference>
<feature type="transmembrane region" description="Helical" evidence="7">
    <location>
        <begin position="16"/>
        <end position="39"/>
    </location>
</feature>
<organism evidence="9 10">
    <name type="scientific">Propionispira arboris</name>
    <dbReference type="NCBI Taxonomy" id="84035"/>
    <lineage>
        <taxon>Bacteria</taxon>
        <taxon>Bacillati</taxon>
        <taxon>Bacillota</taxon>
        <taxon>Negativicutes</taxon>
        <taxon>Selenomonadales</taxon>
        <taxon>Selenomonadaceae</taxon>
        <taxon>Propionispira</taxon>
    </lineage>
</organism>
<keyword evidence="4 7" id="KW-0812">Transmembrane</keyword>
<feature type="transmembrane region" description="Helical" evidence="7">
    <location>
        <begin position="378"/>
        <end position="397"/>
    </location>
</feature>
<feature type="transmembrane region" description="Helical" evidence="7">
    <location>
        <begin position="141"/>
        <end position="164"/>
    </location>
</feature>
<dbReference type="InterPro" id="IPR011701">
    <property type="entry name" value="MFS"/>
</dbReference>
<evidence type="ECO:0000256" key="3">
    <source>
        <dbReference type="ARBA" id="ARBA00022475"/>
    </source>
</evidence>
<dbReference type="Proteomes" id="UP000199662">
    <property type="component" value="Unassembled WGS sequence"/>
</dbReference>
<evidence type="ECO:0000313" key="10">
    <source>
        <dbReference type="Proteomes" id="UP000199662"/>
    </source>
</evidence>
<feature type="transmembrane region" description="Helical" evidence="7">
    <location>
        <begin position="254"/>
        <end position="277"/>
    </location>
</feature>
<evidence type="ECO:0000256" key="2">
    <source>
        <dbReference type="ARBA" id="ARBA00022448"/>
    </source>
</evidence>
<evidence type="ECO:0000256" key="5">
    <source>
        <dbReference type="ARBA" id="ARBA00022989"/>
    </source>
</evidence>
<keyword evidence="2" id="KW-0813">Transport</keyword>